<dbReference type="Gene3D" id="3.30.530.20">
    <property type="match status" value="1"/>
</dbReference>
<dbReference type="InterPro" id="IPR023393">
    <property type="entry name" value="START-like_dom_sf"/>
</dbReference>
<dbReference type="Pfam" id="PF10604">
    <property type="entry name" value="Polyketide_cyc2"/>
    <property type="match status" value="1"/>
</dbReference>
<dbReference type="SUPFAM" id="SSF55961">
    <property type="entry name" value="Bet v1-like"/>
    <property type="match status" value="1"/>
</dbReference>
<dbReference type="RefSeq" id="WP_136561871.1">
    <property type="nucleotide sequence ID" value="NZ_BAABLS010000001.1"/>
</dbReference>
<gene>
    <name evidence="1" type="ORF">E9934_05650</name>
</gene>
<accession>A0A4V4HLE5</accession>
<protein>
    <submittedName>
        <fullName evidence="1">Polyketide cyclase</fullName>
    </submittedName>
</protein>
<dbReference type="OrthoDB" id="5402478at2"/>
<evidence type="ECO:0000313" key="1">
    <source>
        <dbReference type="EMBL" id="THV17936.1"/>
    </source>
</evidence>
<proteinExistence type="predicted"/>
<dbReference type="AlphaFoldDB" id="A0A4V4HLE5"/>
<dbReference type="InterPro" id="IPR019587">
    <property type="entry name" value="Polyketide_cyclase/dehydratase"/>
</dbReference>
<comment type="caution">
    <text evidence="1">The sequence shown here is derived from an EMBL/GenBank/DDBJ whole genome shotgun (WGS) entry which is preliminary data.</text>
</comment>
<evidence type="ECO:0000313" key="2">
    <source>
        <dbReference type="Proteomes" id="UP000307087"/>
    </source>
</evidence>
<sequence length="156" mass="17612">MARAYEFADTWEVAASVDEVAGVLTDLEHYPRWWPQVRAVAKLGPDTAWVRCRSTLPYTLDLVLDAVSREAPVVEVALSGDLEGFARFTLTAEDDGTRLDFAQEVTVRGRLALASYVLRPVLEWNHRRMMTGCRTGLTEWLSQRRRAASPRTSSRT</sequence>
<name>A0A4V4HLE5_9ACTN</name>
<dbReference type="EMBL" id="STGW01000002">
    <property type="protein sequence ID" value="THV17936.1"/>
    <property type="molecule type" value="Genomic_DNA"/>
</dbReference>
<organism evidence="1 2">
    <name type="scientific">Nocardioides caeni</name>
    <dbReference type="NCBI Taxonomy" id="574700"/>
    <lineage>
        <taxon>Bacteria</taxon>
        <taxon>Bacillati</taxon>
        <taxon>Actinomycetota</taxon>
        <taxon>Actinomycetes</taxon>
        <taxon>Propionibacteriales</taxon>
        <taxon>Nocardioidaceae</taxon>
        <taxon>Nocardioides</taxon>
    </lineage>
</organism>
<keyword evidence="2" id="KW-1185">Reference proteome</keyword>
<dbReference type="Proteomes" id="UP000307087">
    <property type="component" value="Unassembled WGS sequence"/>
</dbReference>
<reference evidence="1 2" key="1">
    <citation type="journal article" date="2009" name="Int. J. Syst. Evol. Microbiol.">
        <title>Nocardioides caeni sp. nov., isolated from wastewater.</title>
        <authorList>
            <person name="Yoon J.H."/>
            <person name="Kang S.J."/>
            <person name="Park S."/>
            <person name="Kim W."/>
            <person name="Oh T.K."/>
        </authorList>
    </citation>
    <scope>NUCLEOTIDE SEQUENCE [LARGE SCALE GENOMIC DNA]</scope>
    <source>
        <strain evidence="1 2">DSM 23134</strain>
    </source>
</reference>